<keyword evidence="6 10" id="KW-0472">Membrane</keyword>
<dbReference type="PANTHER" id="PTHR31361">
    <property type="entry name" value="BETA-GLUCAN SYNTHESIS-ASSOCIATED PROTEIN KRE6-RELATED"/>
    <property type="match status" value="1"/>
</dbReference>
<dbReference type="EMBL" id="CAJNJQ010001832">
    <property type="protein sequence ID" value="CAE7151832.1"/>
    <property type="molecule type" value="Genomic_DNA"/>
</dbReference>
<evidence type="ECO:0000256" key="7">
    <source>
        <dbReference type="ARBA" id="ARBA00023180"/>
    </source>
</evidence>
<evidence type="ECO:0000259" key="11">
    <source>
        <dbReference type="PROSITE" id="PS51762"/>
    </source>
</evidence>
<evidence type="ECO:0000256" key="5">
    <source>
        <dbReference type="ARBA" id="ARBA00022989"/>
    </source>
</evidence>
<evidence type="ECO:0000256" key="2">
    <source>
        <dbReference type="ARBA" id="ARBA00010962"/>
    </source>
</evidence>
<evidence type="ECO:0000313" key="12">
    <source>
        <dbReference type="EMBL" id="CAE7151832.1"/>
    </source>
</evidence>
<feature type="region of interest" description="Disordered" evidence="9">
    <location>
        <begin position="1"/>
        <end position="34"/>
    </location>
</feature>
<dbReference type="SUPFAM" id="SSF49899">
    <property type="entry name" value="Concanavalin A-like lectins/glucanases"/>
    <property type="match status" value="1"/>
</dbReference>
<dbReference type="Gene3D" id="2.60.120.200">
    <property type="match status" value="2"/>
</dbReference>
<dbReference type="GO" id="GO:0006078">
    <property type="term" value="P:(1-&gt;6)-beta-D-glucan biosynthetic process"/>
    <property type="evidence" value="ECO:0007669"/>
    <property type="project" value="TreeGrafter"/>
</dbReference>
<evidence type="ECO:0000256" key="6">
    <source>
        <dbReference type="ARBA" id="ARBA00023136"/>
    </source>
</evidence>
<dbReference type="PROSITE" id="PS51762">
    <property type="entry name" value="GH16_2"/>
    <property type="match status" value="1"/>
</dbReference>
<dbReference type="PANTHER" id="PTHR31361:SF1">
    <property type="entry name" value="BETA-GLUCAN SYNTHESIS-ASSOCIATED PROTEIN KRE6-RELATED"/>
    <property type="match status" value="1"/>
</dbReference>
<comment type="caution">
    <text evidence="12">The sequence shown here is derived from an EMBL/GenBank/DDBJ whole genome shotgun (WGS) entry which is preliminary data.</text>
</comment>
<dbReference type="InterPro" id="IPR005629">
    <property type="entry name" value="Skn1/Kre6/Sbg1"/>
</dbReference>
<reference evidence="12" key="1">
    <citation type="submission" date="2021-01" db="EMBL/GenBank/DDBJ databases">
        <authorList>
            <person name="Kaushik A."/>
        </authorList>
    </citation>
    <scope>NUCLEOTIDE SEQUENCE</scope>
    <source>
        <strain evidence="12">AG5</strain>
    </source>
</reference>
<gene>
    <name evidence="12" type="ORF">RDB_LOCUS89145</name>
</gene>
<protein>
    <recommendedName>
        <fullName evidence="11">GH16 domain-containing protein</fullName>
    </recommendedName>
</protein>
<comment type="similarity">
    <text evidence="2">Belongs to the SKN1/KRE6 family.</text>
</comment>
<keyword evidence="5 10" id="KW-1133">Transmembrane helix</keyword>
<evidence type="ECO:0000256" key="10">
    <source>
        <dbReference type="SAM" id="Phobius"/>
    </source>
</evidence>
<organism evidence="12 13">
    <name type="scientific">Rhizoctonia solani</name>
    <dbReference type="NCBI Taxonomy" id="456999"/>
    <lineage>
        <taxon>Eukaryota</taxon>
        <taxon>Fungi</taxon>
        <taxon>Dikarya</taxon>
        <taxon>Basidiomycota</taxon>
        <taxon>Agaricomycotina</taxon>
        <taxon>Agaricomycetes</taxon>
        <taxon>Cantharellales</taxon>
        <taxon>Ceratobasidiaceae</taxon>
        <taxon>Rhizoctonia</taxon>
    </lineage>
</organism>
<evidence type="ECO:0000256" key="1">
    <source>
        <dbReference type="ARBA" id="ARBA00004606"/>
    </source>
</evidence>
<dbReference type="Proteomes" id="UP000663827">
    <property type="component" value="Unassembled WGS sequence"/>
</dbReference>
<comment type="subcellular location">
    <subcellularLocation>
        <location evidence="1">Membrane</location>
        <topology evidence="1">Single-pass type II membrane protein</topology>
    </subcellularLocation>
</comment>
<evidence type="ECO:0000313" key="13">
    <source>
        <dbReference type="Proteomes" id="UP000663827"/>
    </source>
</evidence>
<dbReference type="GO" id="GO:0005789">
    <property type="term" value="C:endoplasmic reticulum membrane"/>
    <property type="evidence" value="ECO:0007669"/>
    <property type="project" value="TreeGrafter"/>
</dbReference>
<dbReference type="AlphaFoldDB" id="A0A8H3E2M9"/>
<keyword evidence="7" id="KW-0325">Glycoprotein</keyword>
<keyword evidence="3 10" id="KW-0812">Transmembrane</keyword>
<dbReference type="GO" id="GO:0005886">
    <property type="term" value="C:plasma membrane"/>
    <property type="evidence" value="ECO:0007669"/>
    <property type="project" value="TreeGrafter"/>
</dbReference>
<accession>A0A8H3E2M9</accession>
<dbReference type="GO" id="GO:0015926">
    <property type="term" value="F:glucosidase activity"/>
    <property type="evidence" value="ECO:0007669"/>
    <property type="project" value="TreeGrafter"/>
</dbReference>
<name>A0A8H3E2M9_9AGAM</name>
<evidence type="ECO:0000256" key="9">
    <source>
        <dbReference type="SAM" id="MobiDB-lite"/>
    </source>
</evidence>
<dbReference type="InterPro" id="IPR013320">
    <property type="entry name" value="ConA-like_dom_sf"/>
</dbReference>
<feature type="domain" description="GH16" evidence="11">
    <location>
        <begin position="179"/>
        <end position="621"/>
    </location>
</feature>
<dbReference type="GO" id="GO:0031505">
    <property type="term" value="P:fungal-type cell wall organization"/>
    <property type="evidence" value="ECO:0007669"/>
    <property type="project" value="TreeGrafter"/>
</dbReference>
<feature type="region of interest" description="Disordered" evidence="9">
    <location>
        <begin position="85"/>
        <end position="112"/>
    </location>
</feature>
<evidence type="ECO:0000256" key="3">
    <source>
        <dbReference type="ARBA" id="ARBA00022692"/>
    </source>
</evidence>
<evidence type="ECO:0000256" key="4">
    <source>
        <dbReference type="ARBA" id="ARBA00022968"/>
    </source>
</evidence>
<dbReference type="Pfam" id="PF03935">
    <property type="entry name" value="SKN1_KRE6_Sbg1"/>
    <property type="match status" value="2"/>
</dbReference>
<evidence type="ECO:0000256" key="8">
    <source>
        <dbReference type="ARBA" id="ARBA00023316"/>
    </source>
</evidence>
<proteinExistence type="inferred from homology"/>
<feature type="compositionally biased region" description="Basic and acidic residues" evidence="9">
    <location>
        <begin position="99"/>
        <end position="112"/>
    </location>
</feature>
<feature type="transmembrane region" description="Helical" evidence="10">
    <location>
        <begin position="123"/>
        <end position="146"/>
    </location>
</feature>
<keyword evidence="4" id="KW-0735">Signal-anchor</keyword>
<feature type="region of interest" description="Disordered" evidence="9">
    <location>
        <begin position="387"/>
        <end position="411"/>
    </location>
</feature>
<keyword evidence="8" id="KW-0961">Cell wall biogenesis/degradation</keyword>
<sequence length="670" mass="73259">MHRRVSSKVGDGLRLDIPSPTVYGAPESPQSQTVPLFQGGYASSRASSATFSAQHMKVPEVGWTGAMPAQSGVSVTSKYALSPDPGQWDEAMLNEPDDELHRPDPRRDRKSDSAGNILTVRGIANLGCLAILMIGLICLFAVYPMVSYLVKQTPTTLGGYNLGGINASGQVPDMGNFGLIDKDTPESAYYHTSLNDGSEWELVFSDEFNTDGRTFYPGDDPYWEAVDLHYWGTNNLEWYSPDMVTTGGGNLNITLANQKWRGMDFKGGMLTSWNKFCFTGGYFVANISLPGTSKIYGLWPAMWALGNLGRAGYGASLDGTWPYSYVSTPFSPPHPTHVSQDTCDVGTLPNQTRPDGTPINATIHGDKYNGNVLSYLGGQRLSACTCAGESHPGPRRKSGQTDGKGQEGGFVGRAAPEIDVIEATVDAGTLIGHVSQSGQWAPFNYAYEWWNTTLSERLGLGGWAGFHAQLITMGLPDHSTRSSLTILGNRDNYKLFSDKSELNTYVGGVYQQSTSGLSITNQDCYTQGPGCFSVYGFEYKTGYDGYILWTNDNEPAWMIKGAGLAADPRVEIGPRPVPVEPMYMIFNLGISPNFGAIDWEHLVFPTWMLVDWVRVYQPKGERNVGCDPEDFPTADYINTFIEAYTNPNLTTWVDDYGQVVPKNKLVDGCT</sequence>
<dbReference type="InterPro" id="IPR000757">
    <property type="entry name" value="Beta-glucanase-like"/>
</dbReference>